<gene>
    <name evidence="1" type="ORF">DPMN_182552</name>
</gene>
<accession>A0A9D4DGP7</accession>
<dbReference type="AlphaFoldDB" id="A0A9D4DGP7"/>
<dbReference type="Proteomes" id="UP000828390">
    <property type="component" value="Unassembled WGS sequence"/>
</dbReference>
<protein>
    <submittedName>
        <fullName evidence="1">Uncharacterized protein</fullName>
    </submittedName>
</protein>
<evidence type="ECO:0000313" key="1">
    <source>
        <dbReference type="EMBL" id="KAH3748115.1"/>
    </source>
</evidence>
<name>A0A9D4DGP7_DREPO</name>
<reference evidence="1" key="1">
    <citation type="journal article" date="2019" name="bioRxiv">
        <title>The Genome of the Zebra Mussel, Dreissena polymorpha: A Resource for Invasive Species Research.</title>
        <authorList>
            <person name="McCartney M.A."/>
            <person name="Auch B."/>
            <person name="Kono T."/>
            <person name="Mallez S."/>
            <person name="Zhang Y."/>
            <person name="Obille A."/>
            <person name="Becker A."/>
            <person name="Abrahante J.E."/>
            <person name="Garbe J."/>
            <person name="Badalamenti J.P."/>
            <person name="Herman A."/>
            <person name="Mangelson H."/>
            <person name="Liachko I."/>
            <person name="Sullivan S."/>
            <person name="Sone E.D."/>
            <person name="Koren S."/>
            <person name="Silverstein K.A.T."/>
            <person name="Beckman K.B."/>
            <person name="Gohl D.M."/>
        </authorList>
    </citation>
    <scope>NUCLEOTIDE SEQUENCE</scope>
    <source>
        <strain evidence="1">Duluth1</strain>
        <tissue evidence="1">Whole animal</tissue>
    </source>
</reference>
<comment type="caution">
    <text evidence="1">The sequence shown here is derived from an EMBL/GenBank/DDBJ whole genome shotgun (WGS) entry which is preliminary data.</text>
</comment>
<evidence type="ECO:0000313" key="2">
    <source>
        <dbReference type="Proteomes" id="UP000828390"/>
    </source>
</evidence>
<reference evidence="1" key="2">
    <citation type="submission" date="2020-11" db="EMBL/GenBank/DDBJ databases">
        <authorList>
            <person name="McCartney M.A."/>
            <person name="Auch B."/>
            <person name="Kono T."/>
            <person name="Mallez S."/>
            <person name="Becker A."/>
            <person name="Gohl D.M."/>
            <person name="Silverstein K.A.T."/>
            <person name="Koren S."/>
            <person name="Bechman K.B."/>
            <person name="Herman A."/>
            <person name="Abrahante J.E."/>
            <person name="Garbe J."/>
        </authorList>
    </citation>
    <scope>NUCLEOTIDE SEQUENCE</scope>
    <source>
        <strain evidence="1">Duluth1</strain>
        <tissue evidence="1">Whole animal</tissue>
    </source>
</reference>
<organism evidence="1 2">
    <name type="scientific">Dreissena polymorpha</name>
    <name type="common">Zebra mussel</name>
    <name type="synonym">Mytilus polymorpha</name>
    <dbReference type="NCBI Taxonomy" id="45954"/>
    <lineage>
        <taxon>Eukaryota</taxon>
        <taxon>Metazoa</taxon>
        <taxon>Spiralia</taxon>
        <taxon>Lophotrochozoa</taxon>
        <taxon>Mollusca</taxon>
        <taxon>Bivalvia</taxon>
        <taxon>Autobranchia</taxon>
        <taxon>Heteroconchia</taxon>
        <taxon>Euheterodonta</taxon>
        <taxon>Imparidentia</taxon>
        <taxon>Neoheterodontei</taxon>
        <taxon>Myida</taxon>
        <taxon>Dreissenoidea</taxon>
        <taxon>Dreissenidae</taxon>
        <taxon>Dreissena</taxon>
    </lineage>
</organism>
<keyword evidence="2" id="KW-1185">Reference proteome</keyword>
<proteinExistence type="predicted"/>
<sequence>MNIPLGEQELRHNKINVNYKCKVNSPNPGDVITTNGLTKLNGDWTINMTKSVNKKNAPLSVKLVQDNIGTNLLTKFHLDWTINVASRYRHIWENASPPCDQIVQATRTIFELNQDSIGTNLLTKINAPPPGSHVFSPTGTIFELVQDMIGTNVLLEFQEDWTINVTSRALTWQMLMPHNTRWTKGDRKCSR</sequence>
<dbReference type="EMBL" id="JAIWYP010000010">
    <property type="protein sequence ID" value="KAH3748115.1"/>
    <property type="molecule type" value="Genomic_DNA"/>
</dbReference>